<protein>
    <submittedName>
        <fullName evidence="2">Uncharacterized protein</fullName>
    </submittedName>
</protein>
<feature type="compositionally biased region" description="Basic and acidic residues" evidence="1">
    <location>
        <begin position="1"/>
        <end position="16"/>
    </location>
</feature>
<name>A0ABQ9GCM0_9NEOP</name>
<sequence length="850" mass="93285">MEQHRNARTGKRETPEKPCPNIGIVRHDSHMRKSGSNPAGNRTRTLLGGRRVLAAREHCTPGRSLASRGGDGALDARASVDHALVGLRRGEKLQAGGSLKWLAPTPQMCACVPGIRRVDGDPVSPGVPERRAALFMLILVDLQPARRVSSTTFPPSTSPVSSMPRGATQLHLNNRRSPCGEGTCCRYSAAERGSEVDLPASPTRSWSGQEIGPVVCLLVQLAAAPPRLTRSPRDDSLTGNTHTWEIWAVHNIEVSRAHEGETRRVWSSSGRKWRGKREIPEKTHTVKHFRLGDKWSNHYTTAAPPHTWTFKGYQYPVVIDSSILMPGAAEALWVEHPIVRPRAKQRTARFPPSRARFNPRPVHSGFSQVGIVPDDAAERRVFSGTSHFPRPCIPALLHSHFISPSSVLKTLMARAAQISEFTHSKYRPYNLSSLHERGSHVTMEGHASAGSGGAVGRNHGLHSERRKWVSGAAGTPSRYPHFLAPLLTASFTRGKSTGGSDNLVRWSSSKEEFPVHSKLAGSPNGRPLTRATRQLSAPPPGAHRRAVVAMATHYYEQMESNPSLVPFCAGNAPETNDRLGYYVPVKWRAADGQRALPCRKTSFSQSTPSAERGEVHAIQSRTGIEVGRSPALQGLKSTTIANHKLKRTHGIGEVERKGERAGKTKEGGPSRTKNTPETADIDGSMTTLQGEGVISSIFLTSPQRRRANPRAIRHLDALRSSLFLGTANCYTTLSSRLVFKYAYIDLMDRGCRLISHLGEPGSIHGGVPDFRMKAGLYQTQTLKGGAQEEYTETRRAYVNRALLAFGVKQKKKMCPGLQELRSIGVGFQEDGTRERTSENTYFFSVTDLRL</sequence>
<evidence type="ECO:0000256" key="1">
    <source>
        <dbReference type="SAM" id="MobiDB-lite"/>
    </source>
</evidence>
<evidence type="ECO:0000313" key="2">
    <source>
        <dbReference type="EMBL" id="KAJ8870003.1"/>
    </source>
</evidence>
<dbReference type="Proteomes" id="UP001159363">
    <property type="component" value="Chromosome 12"/>
</dbReference>
<feature type="region of interest" description="Disordered" evidence="1">
    <location>
        <begin position="1"/>
        <end position="44"/>
    </location>
</feature>
<feature type="compositionally biased region" description="Basic and acidic residues" evidence="1">
    <location>
        <begin position="653"/>
        <end position="668"/>
    </location>
</feature>
<gene>
    <name evidence="2" type="ORF">PR048_029014</name>
</gene>
<comment type="caution">
    <text evidence="2">The sequence shown here is derived from an EMBL/GenBank/DDBJ whole genome shotgun (WGS) entry which is preliminary data.</text>
</comment>
<reference evidence="2 3" key="1">
    <citation type="submission" date="2023-02" db="EMBL/GenBank/DDBJ databases">
        <title>LHISI_Scaffold_Assembly.</title>
        <authorList>
            <person name="Stuart O.P."/>
            <person name="Cleave R."/>
            <person name="Magrath M.J.L."/>
            <person name="Mikheyev A.S."/>
        </authorList>
    </citation>
    <scope>NUCLEOTIDE SEQUENCE [LARGE SCALE GENOMIC DNA]</scope>
    <source>
        <strain evidence="2">Daus_M_001</strain>
        <tissue evidence="2">Leg muscle</tissue>
    </source>
</reference>
<dbReference type="EMBL" id="JARBHB010000013">
    <property type="protein sequence ID" value="KAJ8870003.1"/>
    <property type="molecule type" value="Genomic_DNA"/>
</dbReference>
<accession>A0ABQ9GCM0</accession>
<evidence type="ECO:0000313" key="3">
    <source>
        <dbReference type="Proteomes" id="UP001159363"/>
    </source>
</evidence>
<feature type="region of interest" description="Disordered" evidence="1">
    <location>
        <begin position="653"/>
        <end position="684"/>
    </location>
</feature>
<proteinExistence type="predicted"/>
<keyword evidence="3" id="KW-1185">Reference proteome</keyword>
<feature type="region of interest" description="Disordered" evidence="1">
    <location>
        <begin position="515"/>
        <end position="542"/>
    </location>
</feature>
<organism evidence="2 3">
    <name type="scientific">Dryococelus australis</name>
    <dbReference type="NCBI Taxonomy" id="614101"/>
    <lineage>
        <taxon>Eukaryota</taxon>
        <taxon>Metazoa</taxon>
        <taxon>Ecdysozoa</taxon>
        <taxon>Arthropoda</taxon>
        <taxon>Hexapoda</taxon>
        <taxon>Insecta</taxon>
        <taxon>Pterygota</taxon>
        <taxon>Neoptera</taxon>
        <taxon>Polyneoptera</taxon>
        <taxon>Phasmatodea</taxon>
        <taxon>Verophasmatodea</taxon>
        <taxon>Anareolatae</taxon>
        <taxon>Phasmatidae</taxon>
        <taxon>Eurycanthinae</taxon>
        <taxon>Dryococelus</taxon>
    </lineage>
</organism>